<dbReference type="EMBL" id="VXIV02002800">
    <property type="protein sequence ID" value="KAF6022835.1"/>
    <property type="molecule type" value="Genomic_DNA"/>
</dbReference>
<gene>
    <name evidence="1" type="ORF">EB796_018869</name>
</gene>
<dbReference type="AlphaFoldDB" id="A0A7J7J9X7"/>
<sequence>MGCVKFLLKLYEKGDTTRSQIQQIVETSEGLLHMTTASICRNVKDLVKELGMNHVEKVTTLNNTLQSTTMTFECLETDFKRIVEFKKRGLIMPQLVIERILQNIALKSKLYATPSMCTLFKPFPN</sequence>
<proteinExistence type="predicted"/>
<name>A0A7J7J9X7_BUGNE</name>
<evidence type="ECO:0000313" key="1">
    <source>
        <dbReference type="EMBL" id="KAF6022835.1"/>
    </source>
</evidence>
<accession>A0A7J7J9X7</accession>
<evidence type="ECO:0000313" key="2">
    <source>
        <dbReference type="Proteomes" id="UP000593567"/>
    </source>
</evidence>
<keyword evidence="2" id="KW-1185">Reference proteome</keyword>
<comment type="caution">
    <text evidence="1">The sequence shown here is derived from an EMBL/GenBank/DDBJ whole genome shotgun (WGS) entry which is preliminary data.</text>
</comment>
<protein>
    <submittedName>
        <fullName evidence="1">Uncharacterized protein</fullName>
    </submittedName>
</protein>
<dbReference type="Proteomes" id="UP000593567">
    <property type="component" value="Unassembled WGS sequence"/>
</dbReference>
<organism evidence="1 2">
    <name type="scientific">Bugula neritina</name>
    <name type="common">Brown bryozoan</name>
    <name type="synonym">Sertularia neritina</name>
    <dbReference type="NCBI Taxonomy" id="10212"/>
    <lineage>
        <taxon>Eukaryota</taxon>
        <taxon>Metazoa</taxon>
        <taxon>Spiralia</taxon>
        <taxon>Lophotrochozoa</taxon>
        <taxon>Bryozoa</taxon>
        <taxon>Gymnolaemata</taxon>
        <taxon>Cheilostomatida</taxon>
        <taxon>Flustrina</taxon>
        <taxon>Buguloidea</taxon>
        <taxon>Bugulidae</taxon>
        <taxon>Bugula</taxon>
    </lineage>
</organism>
<reference evidence="1" key="1">
    <citation type="submission" date="2020-06" db="EMBL/GenBank/DDBJ databases">
        <title>Draft genome of Bugula neritina, a colonial animal packing powerful symbionts and potential medicines.</title>
        <authorList>
            <person name="Rayko M."/>
        </authorList>
    </citation>
    <scope>NUCLEOTIDE SEQUENCE [LARGE SCALE GENOMIC DNA]</scope>
    <source>
        <strain evidence="1">Kwan_BN1</strain>
    </source>
</reference>